<dbReference type="InterPro" id="IPR006442">
    <property type="entry name" value="Antitoxin_Phd/YefM"/>
</dbReference>
<comment type="function">
    <text evidence="2">Antitoxin component of a type II toxin-antitoxin (TA) system.</text>
</comment>
<name>A0AAW3TUF8_9SPHN</name>
<keyword evidence="4" id="KW-1185">Reference proteome</keyword>
<dbReference type="Pfam" id="PF02604">
    <property type="entry name" value="PhdYeFM_antitox"/>
    <property type="match status" value="1"/>
</dbReference>
<sequence length="99" mass="10436">MSSSAWVAIAAGEAQICRMRAMSCFEVSADLAGAIERVVADSTPLAITLECGKGAVLVSASEWASIEETLYVLRSPANAERLLEAVRGFEAEEEGVAFP</sequence>
<dbReference type="SUPFAM" id="SSF143120">
    <property type="entry name" value="YefM-like"/>
    <property type="match status" value="1"/>
</dbReference>
<dbReference type="Proteomes" id="UP000528945">
    <property type="component" value="Unassembled WGS sequence"/>
</dbReference>
<dbReference type="AlphaFoldDB" id="A0AAW3TUF8"/>
<proteinExistence type="inferred from homology"/>
<evidence type="ECO:0000256" key="1">
    <source>
        <dbReference type="ARBA" id="ARBA00009981"/>
    </source>
</evidence>
<dbReference type="RefSeq" id="WP_244305016.1">
    <property type="nucleotide sequence ID" value="NZ_JACIDB010000002.1"/>
</dbReference>
<comment type="similarity">
    <text evidence="1 2">Belongs to the phD/YefM antitoxin family.</text>
</comment>
<organism evidence="3 4">
    <name type="scientific">Sphingomonas aquatilis</name>
    <dbReference type="NCBI Taxonomy" id="93063"/>
    <lineage>
        <taxon>Bacteria</taxon>
        <taxon>Pseudomonadati</taxon>
        <taxon>Pseudomonadota</taxon>
        <taxon>Alphaproteobacteria</taxon>
        <taxon>Sphingomonadales</taxon>
        <taxon>Sphingomonadaceae</taxon>
        <taxon>Sphingomonas</taxon>
    </lineage>
</organism>
<dbReference type="EMBL" id="JACIDB010000002">
    <property type="protein sequence ID" value="MBB3875045.1"/>
    <property type="molecule type" value="Genomic_DNA"/>
</dbReference>
<reference evidence="3 4" key="1">
    <citation type="submission" date="2020-08" db="EMBL/GenBank/DDBJ databases">
        <title>Genomic Encyclopedia of Type Strains, Phase IV (KMG-IV): sequencing the most valuable type-strain genomes for metagenomic binning, comparative biology and taxonomic classification.</title>
        <authorList>
            <person name="Goeker M."/>
        </authorList>
    </citation>
    <scope>NUCLEOTIDE SEQUENCE [LARGE SCALE GENOMIC DNA]</scope>
    <source>
        <strain evidence="3 4">DSM 15581</strain>
    </source>
</reference>
<protein>
    <recommendedName>
        <fullName evidence="2">Antitoxin</fullName>
    </recommendedName>
</protein>
<comment type="caution">
    <text evidence="3">The sequence shown here is derived from an EMBL/GenBank/DDBJ whole genome shotgun (WGS) entry which is preliminary data.</text>
</comment>
<dbReference type="NCBIfam" id="TIGR01552">
    <property type="entry name" value="phd_fam"/>
    <property type="match status" value="1"/>
</dbReference>
<evidence type="ECO:0000313" key="4">
    <source>
        <dbReference type="Proteomes" id="UP000528945"/>
    </source>
</evidence>
<accession>A0AAW3TUF8</accession>
<evidence type="ECO:0000256" key="2">
    <source>
        <dbReference type="RuleBase" id="RU362080"/>
    </source>
</evidence>
<dbReference type="Gene3D" id="6.10.250.330">
    <property type="match status" value="1"/>
</dbReference>
<gene>
    <name evidence="3" type="ORF">GGR47_001280</name>
</gene>
<evidence type="ECO:0000313" key="3">
    <source>
        <dbReference type="EMBL" id="MBB3875045.1"/>
    </source>
</evidence>
<dbReference type="Gene3D" id="3.40.1620.10">
    <property type="entry name" value="YefM-like domain"/>
    <property type="match status" value="1"/>
</dbReference>
<dbReference type="InterPro" id="IPR036165">
    <property type="entry name" value="YefM-like_sf"/>
</dbReference>